<evidence type="ECO:0000256" key="1">
    <source>
        <dbReference type="ARBA" id="ARBA00008894"/>
    </source>
</evidence>
<evidence type="ECO:0000256" key="6">
    <source>
        <dbReference type="ARBA" id="ARBA00022840"/>
    </source>
</evidence>
<dbReference type="InterPro" id="IPR038005">
    <property type="entry name" value="RX-like_CC"/>
</dbReference>
<evidence type="ECO:0000256" key="4">
    <source>
        <dbReference type="ARBA" id="ARBA00022741"/>
    </source>
</evidence>
<dbReference type="GO" id="GO:0005524">
    <property type="term" value="F:ATP binding"/>
    <property type="evidence" value="ECO:0007669"/>
    <property type="project" value="UniProtKB-KW"/>
</dbReference>
<evidence type="ECO:0000259" key="7">
    <source>
        <dbReference type="Pfam" id="PF18052"/>
    </source>
</evidence>
<keyword evidence="2" id="KW-0433">Leucine-rich repeat</keyword>
<dbReference type="EMBL" id="JACXVP010000009">
    <property type="protein sequence ID" value="KAG5588795.1"/>
    <property type="molecule type" value="Genomic_DNA"/>
</dbReference>
<keyword evidence="5" id="KW-0611">Plant defense</keyword>
<evidence type="ECO:0000313" key="9">
    <source>
        <dbReference type="Proteomes" id="UP000824120"/>
    </source>
</evidence>
<sequence>MANNVGQLCLDVSVYVVEFVNNNDEAEDDILNKPPYLLCLIVLVELEMKKIFLGELKASKFVQSKTFKDKKLPKGFSHHLHSLVVYLRNIKLESFPNNVSSRNIDVAIEILLVFLNAEVSYHVTDGNWLNEVMEKVGAIAGDILYVTQKLLPRSINKDDTSKINVCSIQILEKTKDLKAQVETYYKSLKFTTSQYFPTVGGLSFLDSLLRKLNEMSKSESGLDFLKKPLFGNLAKELSSLTSILEKELSTLSSIFKDVAEVHHEHEILKDLRRRTINLAYETEVAIDSILVQHNVFWHIFCSLHTILKEIKHINVEVTEIWSVDVSLRPCYVVESVADPRFRVRHFERSLDISFVFHCIGHLKGLNSLAT</sequence>
<keyword evidence="6" id="KW-0067">ATP-binding</keyword>
<protein>
    <recommendedName>
        <fullName evidence="7">Disease resistance N-terminal domain-containing protein</fullName>
    </recommendedName>
</protein>
<comment type="caution">
    <text evidence="8">The sequence shown here is derived from an EMBL/GenBank/DDBJ whole genome shotgun (WGS) entry which is preliminary data.</text>
</comment>
<keyword evidence="3" id="KW-0677">Repeat</keyword>
<dbReference type="Pfam" id="PF18052">
    <property type="entry name" value="Rx_N"/>
    <property type="match status" value="1"/>
</dbReference>
<gene>
    <name evidence="8" type="ORF">H5410_049229</name>
</gene>
<name>A0A9J5XKH4_SOLCO</name>
<dbReference type="Gene3D" id="1.20.5.4130">
    <property type="match status" value="1"/>
</dbReference>
<reference evidence="8 9" key="1">
    <citation type="submission" date="2020-09" db="EMBL/GenBank/DDBJ databases">
        <title>De no assembly of potato wild relative species, Solanum commersonii.</title>
        <authorList>
            <person name="Cho K."/>
        </authorList>
    </citation>
    <scope>NUCLEOTIDE SEQUENCE [LARGE SCALE GENOMIC DNA]</scope>
    <source>
        <strain evidence="8">LZ3.2</strain>
        <tissue evidence="8">Leaf</tissue>
    </source>
</reference>
<dbReference type="GO" id="GO:0006952">
    <property type="term" value="P:defense response"/>
    <property type="evidence" value="ECO:0007669"/>
    <property type="project" value="UniProtKB-KW"/>
</dbReference>
<dbReference type="OrthoDB" id="1300007at2759"/>
<evidence type="ECO:0000256" key="3">
    <source>
        <dbReference type="ARBA" id="ARBA00022737"/>
    </source>
</evidence>
<dbReference type="Proteomes" id="UP000824120">
    <property type="component" value="Chromosome 9"/>
</dbReference>
<proteinExistence type="inferred from homology"/>
<evidence type="ECO:0000313" key="8">
    <source>
        <dbReference type="EMBL" id="KAG5588795.1"/>
    </source>
</evidence>
<organism evidence="8 9">
    <name type="scientific">Solanum commersonii</name>
    <name type="common">Commerson's wild potato</name>
    <name type="synonym">Commerson's nightshade</name>
    <dbReference type="NCBI Taxonomy" id="4109"/>
    <lineage>
        <taxon>Eukaryota</taxon>
        <taxon>Viridiplantae</taxon>
        <taxon>Streptophyta</taxon>
        <taxon>Embryophyta</taxon>
        <taxon>Tracheophyta</taxon>
        <taxon>Spermatophyta</taxon>
        <taxon>Magnoliopsida</taxon>
        <taxon>eudicotyledons</taxon>
        <taxon>Gunneridae</taxon>
        <taxon>Pentapetalae</taxon>
        <taxon>asterids</taxon>
        <taxon>lamiids</taxon>
        <taxon>Solanales</taxon>
        <taxon>Solanaceae</taxon>
        <taxon>Solanoideae</taxon>
        <taxon>Solaneae</taxon>
        <taxon>Solanum</taxon>
    </lineage>
</organism>
<accession>A0A9J5XKH4</accession>
<comment type="similarity">
    <text evidence="1">Belongs to the disease resistance NB-LRR family.</text>
</comment>
<dbReference type="AlphaFoldDB" id="A0A9J5XKH4"/>
<dbReference type="CDD" id="cd14798">
    <property type="entry name" value="RX-CC_like"/>
    <property type="match status" value="1"/>
</dbReference>
<feature type="domain" description="Disease resistance N-terminal" evidence="7">
    <location>
        <begin position="204"/>
        <end position="293"/>
    </location>
</feature>
<keyword evidence="9" id="KW-1185">Reference proteome</keyword>
<dbReference type="InterPro" id="IPR041118">
    <property type="entry name" value="Rx_N"/>
</dbReference>
<keyword evidence="4" id="KW-0547">Nucleotide-binding</keyword>
<evidence type="ECO:0000256" key="5">
    <source>
        <dbReference type="ARBA" id="ARBA00022821"/>
    </source>
</evidence>
<evidence type="ECO:0000256" key="2">
    <source>
        <dbReference type="ARBA" id="ARBA00022614"/>
    </source>
</evidence>